<comment type="caution">
    <text evidence="4">The sequence shown here is derived from an EMBL/GenBank/DDBJ whole genome shotgun (WGS) entry which is preliminary data.</text>
</comment>
<feature type="chain" id="PRO_5047177231" evidence="2">
    <location>
        <begin position="18"/>
        <end position="289"/>
    </location>
</feature>
<evidence type="ECO:0000313" key="5">
    <source>
        <dbReference type="Proteomes" id="UP001529085"/>
    </source>
</evidence>
<keyword evidence="1 2" id="KW-0732">Signal</keyword>
<proteinExistence type="predicted"/>
<evidence type="ECO:0000256" key="1">
    <source>
        <dbReference type="ARBA" id="ARBA00022729"/>
    </source>
</evidence>
<feature type="signal peptide" evidence="2">
    <location>
        <begin position="1"/>
        <end position="17"/>
    </location>
</feature>
<gene>
    <name evidence="4" type="ORF">P7122_01140</name>
</gene>
<dbReference type="Pfam" id="PF18962">
    <property type="entry name" value="Por_Secre_tail"/>
    <property type="match status" value="1"/>
</dbReference>
<evidence type="ECO:0000259" key="3">
    <source>
        <dbReference type="Pfam" id="PF18962"/>
    </source>
</evidence>
<dbReference type="InterPro" id="IPR026444">
    <property type="entry name" value="Secre_tail"/>
</dbReference>
<sequence length="289" mass="31939">MRCLCSFLIFLCVCANGYSQNSSIQVELVDNTVGVSDGGCNSCGVSVSNDDGLNQIFANYNLFGYDYMEPDTYLGENGAGYFYKIYCSSNDVESLLTDLSAYNTVIKYAAEETVYGVSVNVLNLNLIDSNTGVQTGTTTEGLIVTNDAGLNQIFVDFNVRKYIEYPEPNTNQYTLVCDCDAQLLKNELNDYSSVISFVSDVNYMMLLSVDENTKTNINIHPNPFKDKISIEINKPIESIEIYDILGKSINKSSSVSETENYSSTLKSGVYLLKITTKDGNTMTKKLIKS</sequence>
<dbReference type="RefSeq" id="WP_278003940.1">
    <property type="nucleotide sequence ID" value="NZ_JARSBN010000001.1"/>
</dbReference>
<evidence type="ECO:0000256" key="2">
    <source>
        <dbReference type="SAM" id="SignalP"/>
    </source>
</evidence>
<dbReference type="NCBIfam" id="TIGR04183">
    <property type="entry name" value="Por_Secre_tail"/>
    <property type="match status" value="1"/>
</dbReference>
<protein>
    <submittedName>
        <fullName evidence="4">T9SS type A sorting domain-containing protein</fullName>
    </submittedName>
</protein>
<keyword evidence="5" id="KW-1185">Reference proteome</keyword>
<accession>A0ABT6FXE2</accession>
<dbReference type="Proteomes" id="UP001529085">
    <property type="component" value="Unassembled WGS sequence"/>
</dbReference>
<evidence type="ECO:0000313" key="4">
    <source>
        <dbReference type="EMBL" id="MDG4714457.1"/>
    </source>
</evidence>
<feature type="domain" description="Secretion system C-terminal sorting" evidence="3">
    <location>
        <begin position="219"/>
        <end position="287"/>
    </location>
</feature>
<organism evidence="4 5">
    <name type="scientific">Winogradskyella marincola</name>
    <dbReference type="NCBI Taxonomy" id="3037795"/>
    <lineage>
        <taxon>Bacteria</taxon>
        <taxon>Pseudomonadati</taxon>
        <taxon>Bacteroidota</taxon>
        <taxon>Flavobacteriia</taxon>
        <taxon>Flavobacteriales</taxon>
        <taxon>Flavobacteriaceae</taxon>
        <taxon>Winogradskyella</taxon>
    </lineage>
</organism>
<reference evidence="4 5" key="1">
    <citation type="submission" date="2023-03" db="EMBL/GenBank/DDBJ databases">
        <title>Strain YYF002 represents a novel species in the genus Winogradskyella isolated from seawater.</title>
        <authorList>
            <person name="Fu Z.-Y."/>
        </authorList>
    </citation>
    <scope>NUCLEOTIDE SEQUENCE [LARGE SCALE GENOMIC DNA]</scope>
    <source>
        <strain evidence="4 5">YYF002</strain>
    </source>
</reference>
<dbReference type="EMBL" id="JARSBN010000001">
    <property type="protein sequence ID" value="MDG4714457.1"/>
    <property type="molecule type" value="Genomic_DNA"/>
</dbReference>
<dbReference type="NCBIfam" id="NF033708">
    <property type="entry name" value="T9SS_Cterm_ChiA"/>
    <property type="match status" value="1"/>
</dbReference>
<name>A0ABT6FXE2_9FLAO</name>